<dbReference type="Proteomes" id="UP001597497">
    <property type="component" value="Unassembled WGS sequence"/>
</dbReference>
<reference evidence="2" key="1">
    <citation type="journal article" date="2019" name="Int. J. Syst. Evol. Microbiol.">
        <title>The Global Catalogue of Microorganisms (GCM) 10K type strain sequencing project: providing services to taxonomists for standard genome sequencing and annotation.</title>
        <authorList>
            <consortium name="The Broad Institute Genomics Platform"/>
            <consortium name="The Broad Institute Genome Sequencing Center for Infectious Disease"/>
            <person name="Wu L."/>
            <person name="Ma J."/>
        </authorList>
    </citation>
    <scope>NUCLEOTIDE SEQUENCE [LARGE SCALE GENOMIC DNA]</scope>
    <source>
        <strain evidence="2">KCTC 33676</strain>
    </source>
</reference>
<accession>A0ABW5RBM8</accession>
<gene>
    <name evidence="1" type="ORF">ACFSUC_10895</name>
</gene>
<comment type="caution">
    <text evidence="1">The sequence shown here is derived from an EMBL/GenBank/DDBJ whole genome shotgun (WGS) entry which is preliminary data.</text>
</comment>
<dbReference type="RefSeq" id="WP_379929614.1">
    <property type="nucleotide sequence ID" value="NZ_JBHUMM010000023.1"/>
</dbReference>
<proteinExistence type="predicted"/>
<name>A0ABW5RBM8_9BACL</name>
<evidence type="ECO:0000313" key="1">
    <source>
        <dbReference type="EMBL" id="MFD2672111.1"/>
    </source>
</evidence>
<sequence length="115" mass="13394">MTTTSVLNVDRNQLLQTWQSTLPDMLKEGDSCQIELDAVHPDRLHITIDMAGRTQYSFDFHCTYLDEREVKVDLVDVQQGHDAIDERSEHIQHFVKEYIRHIHECAQGVQHLTHA</sequence>
<evidence type="ECO:0000313" key="2">
    <source>
        <dbReference type="Proteomes" id="UP001597497"/>
    </source>
</evidence>
<keyword evidence="2" id="KW-1185">Reference proteome</keyword>
<organism evidence="1 2">
    <name type="scientific">Marinicrinis sediminis</name>
    <dbReference type="NCBI Taxonomy" id="1652465"/>
    <lineage>
        <taxon>Bacteria</taxon>
        <taxon>Bacillati</taxon>
        <taxon>Bacillota</taxon>
        <taxon>Bacilli</taxon>
        <taxon>Bacillales</taxon>
        <taxon>Paenibacillaceae</taxon>
    </lineage>
</organism>
<dbReference type="EMBL" id="JBHUMM010000023">
    <property type="protein sequence ID" value="MFD2672111.1"/>
    <property type="molecule type" value="Genomic_DNA"/>
</dbReference>
<protein>
    <submittedName>
        <fullName evidence="1">Uncharacterized protein</fullName>
    </submittedName>
</protein>